<accession>A0A0E9Q9W4</accession>
<name>A0A0E9Q9W4_ANGAN</name>
<evidence type="ECO:0000313" key="1">
    <source>
        <dbReference type="EMBL" id="JAH13130.1"/>
    </source>
</evidence>
<proteinExistence type="predicted"/>
<organism evidence="1">
    <name type="scientific">Anguilla anguilla</name>
    <name type="common">European freshwater eel</name>
    <name type="synonym">Muraena anguilla</name>
    <dbReference type="NCBI Taxonomy" id="7936"/>
    <lineage>
        <taxon>Eukaryota</taxon>
        <taxon>Metazoa</taxon>
        <taxon>Chordata</taxon>
        <taxon>Craniata</taxon>
        <taxon>Vertebrata</taxon>
        <taxon>Euteleostomi</taxon>
        <taxon>Actinopterygii</taxon>
        <taxon>Neopterygii</taxon>
        <taxon>Teleostei</taxon>
        <taxon>Anguilliformes</taxon>
        <taxon>Anguillidae</taxon>
        <taxon>Anguilla</taxon>
    </lineage>
</organism>
<protein>
    <submittedName>
        <fullName evidence="1">Uncharacterized protein</fullName>
    </submittedName>
</protein>
<dbReference type="EMBL" id="GBXM01095447">
    <property type="protein sequence ID" value="JAH13130.1"/>
    <property type="molecule type" value="Transcribed_RNA"/>
</dbReference>
<reference evidence="1" key="2">
    <citation type="journal article" date="2015" name="Fish Shellfish Immunol.">
        <title>Early steps in the European eel (Anguilla anguilla)-Vibrio vulnificus interaction in the gills: Role of the RtxA13 toxin.</title>
        <authorList>
            <person name="Callol A."/>
            <person name="Pajuelo D."/>
            <person name="Ebbesson L."/>
            <person name="Teles M."/>
            <person name="MacKenzie S."/>
            <person name="Amaro C."/>
        </authorList>
    </citation>
    <scope>NUCLEOTIDE SEQUENCE</scope>
</reference>
<dbReference type="AlphaFoldDB" id="A0A0E9Q9W4"/>
<sequence length="59" mass="6224">MLWKGLILPGFSGRFSSPPHCLLLLAGFPLSCVCVGLSIHVPKMLPPPSTPSESPSHSV</sequence>
<reference evidence="1" key="1">
    <citation type="submission" date="2014-11" db="EMBL/GenBank/DDBJ databases">
        <authorList>
            <person name="Amaro Gonzalez C."/>
        </authorList>
    </citation>
    <scope>NUCLEOTIDE SEQUENCE</scope>
</reference>